<feature type="compositionally biased region" description="Polar residues" evidence="1">
    <location>
        <begin position="784"/>
        <end position="795"/>
    </location>
</feature>
<feature type="compositionally biased region" description="Basic residues" evidence="1">
    <location>
        <begin position="799"/>
        <end position="808"/>
    </location>
</feature>
<proteinExistence type="predicted"/>
<feature type="compositionally biased region" description="Basic and acidic residues" evidence="1">
    <location>
        <begin position="916"/>
        <end position="966"/>
    </location>
</feature>
<feature type="compositionally biased region" description="Polar residues" evidence="1">
    <location>
        <begin position="733"/>
        <end position="753"/>
    </location>
</feature>
<feature type="compositionally biased region" description="Basic and acidic residues" evidence="1">
    <location>
        <begin position="1044"/>
        <end position="1074"/>
    </location>
</feature>
<feature type="chain" id="PRO_5044875123" evidence="2">
    <location>
        <begin position="35"/>
        <end position="1442"/>
    </location>
</feature>
<protein>
    <submittedName>
        <fullName evidence="3">Uncharacterized protein</fullName>
    </submittedName>
</protein>
<feature type="region of interest" description="Disordered" evidence="1">
    <location>
        <begin position="1151"/>
        <end position="1227"/>
    </location>
</feature>
<dbReference type="Gene3D" id="2.20.100.10">
    <property type="entry name" value="Thrombospondin type-1 (TSP1) repeat"/>
    <property type="match status" value="1"/>
</dbReference>
<feature type="region of interest" description="Disordered" evidence="1">
    <location>
        <begin position="270"/>
        <end position="532"/>
    </location>
</feature>
<name>A0ABD0L3N1_9CAEN</name>
<feature type="region of interest" description="Disordered" evidence="1">
    <location>
        <begin position="46"/>
        <end position="175"/>
    </location>
</feature>
<feature type="compositionally biased region" description="Basic and acidic residues" evidence="1">
    <location>
        <begin position="1154"/>
        <end position="1187"/>
    </location>
</feature>
<feature type="compositionally biased region" description="Acidic residues" evidence="1">
    <location>
        <begin position="605"/>
        <end position="614"/>
    </location>
</feature>
<dbReference type="InterPro" id="IPR000884">
    <property type="entry name" value="TSP1_rpt"/>
</dbReference>
<feature type="compositionally biased region" description="Polar residues" evidence="1">
    <location>
        <begin position="388"/>
        <end position="413"/>
    </location>
</feature>
<dbReference type="InterPro" id="IPR036383">
    <property type="entry name" value="TSP1_rpt_sf"/>
</dbReference>
<evidence type="ECO:0000256" key="1">
    <source>
        <dbReference type="SAM" id="MobiDB-lite"/>
    </source>
</evidence>
<sequence length="1442" mass="159932">MLLLNVIDWCRNRPVAHMWVVLLTAVLLKSPAQSFFADPVMDPEEVAADEKDRPDNDKLKQAMNRLNASLGPSGLEHDVDDPQGVYQERTPAQQKGASIAVPQFEGGDEEPDDDDDIDRYRKLRESAPTHNRQAEKARREYQTSSTTPDVLSSPTTCSSFSSENSDRRSRVGCSASGSVVYKTPEVRLNDVEVRVSLSETVPGRVISRRFGVWKVPRALGVPTKVQSQESAARTSRTRRRRSIPDIPVPFWIPMRLAKVNEQNLAHLQNRIKQARIRKSPKSRREAQASARFGTNSRSSQLQSSMSPRSWSFPGRIRREAVSGTTPSGDQEDIQAKVRSRREDDPTSGDFQDVDDIPDADVIRPKRESQGSASEGADETKGASEESGDTSSASNDAGDTSSASEDAGDTSSASKDVGGEGSDASGEDSELSVKEGGSSTDLGLNGIHAKLGSSDADNSADSNDSDSSRDSGNELDINVKVKKGGEPTSSSEIVGDSESGELPNAGRNGQDRNVNEEETSDESVGPGSGRLARTFVRYRDIADEIEDSSGSLGSLDSDEKKTLGHFELLVDALFDAQPSMVDQGDGGGGGGKKNNLVRLKRLVDDISDALPDSETEERTIEDSDEDNEEQGNLNDIAFDLAAESIPTRDTDETEDESLIVPDINVMKELRKKRSVQAGQGEDKKQPDVREGVKVKDVTNSLNESGLGAPGRLPAENPTSASGIAPGTPAEETEVNASESPSQPHVMNNASSGDQKATGFSKGPLETHTPVSGSPGPRQDPPENDTAASRSRENLTGLSKVRPKQKPRRRNAVDLSVIREQLRLLKRNMHAAFERRRRAQRLLEREALLAGKSRARRIHPGLRNREEVEHLLRADDGHNLEASMSVADQGRHSEGEMHHVKQRNRLPRKGWTSATGHAAREKQKPNEVKKGRRLPKNEPERLRNTDKNPKKDTQRVNVVEEKEKQKTNRIVSEKREAFNTENKQKAKKSLRLINASTQNNIEKRYFYAKQQPQNIETREKETEGPMLPTEKSVYVKNDVKLSTVSPDKENQRKINSLEKQIKYATKKSTDSTETKQRNTMPAAHLGKDTPDPRPGNIGEILKGRFKPTANETKNSFAGGLRNEEMIKGGSIEEKEKQPAKQRLKEKLQKKLLASQKAEDGKMTTKTRIRDPPTARSGRERAESQIREADDTMNATNKAKERVRSRPKAYSTKYTEEQTTKAKRKMNEHPSDVRLQYKEETSDKQMKATSNNLHIARSHQDQNVNSLQDIVKMQRRVRRAEDLMEDLLKHRRSRETRVKTKVVEDADEEDLKIITQRGKAPPVNPKNDIEGDGELNEETLDTMFEYDTDDDDQPRRIKRSLGAEEDDDMRTYIIGSVEMSDPPDANSGVPGEAGYAQWGEWSSCSVTCGVGRRHRLRACQDRRWCSVAGKMQKNVCVKSPCAQAP</sequence>
<feature type="compositionally biased region" description="Basic and acidic residues" evidence="1">
    <location>
        <begin position="679"/>
        <end position="695"/>
    </location>
</feature>
<feature type="compositionally biased region" description="Low complexity" evidence="1">
    <location>
        <begin position="452"/>
        <end position="461"/>
    </location>
</feature>
<dbReference type="PROSITE" id="PS50092">
    <property type="entry name" value="TSP1"/>
    <property type="match status" value="1"/>
</dbReference>
<feature type="compositionally biased region" description="Basic and acidic residues" evidence="1">
    <location>
        <begin position="465"/>
        <end position="484"/>
    </location>
</feature>
<dbReference type="Proteomes" id="UP001519460">
    <property type="component" value="Unassembled WGS sequence"/>
</dbReference>
<comment type="caution">
    <text evidence="3">The sequence shown here is derived from an EMBL/GenBank/DDBJ whole genome shotgun (WGS) entry which is preliminary data.</text>
</comment>
<accession>A0ABD0L3N1</accession>
<evidence type="ECO:0000256" key="2">
    <source>
        <dbReference type="SAM" id="SignalP"/>
    </source>
</evidence>
<organism evidence="3 4">
    <name type="scientific">Batillaria attramentaria</name>
    <dbReference type="NCBI Taxonomy" id="370345"/>
    <lineage>
        <taxon>Eukaryota</taxon>
        <taxon>Metazoa</taxon>
        <taxon>Spiralia</taxon>
        <taxon>Lophotrochozoa</taxon>
        <taxon>Mollusca</taxon>
        <taxon>Gastropoda</taxon>
        <taxon>Caenogastropoda</taxon>
        <taxon>Sorbeoconcha</taxon>
        <taxon>Cerithioidea</taxon>
        <taxon>Batillariidae</taxon>
        <taxon>Batillaria</taxon>
    </lineage>
</organism>
<keyword evidence="2" id="KW-0732">Signal</keyword>
<reference evidence="3 4" key="1">
    <citation type="journal article" date="2023" name="Sci. Data">
        <title>Genome assembly of the Korean intertidal mud-creeper Batillaria attramentaria.</title>
        <authorList>
            <person name="Patra A.K."/>
            <person name="Ho P.T."/>
            <person name="Jun S."/>
            <person name="Lee S.J."/>
            <person name="Kim Y."/>
            <person name="Won Y.J."/>
        </authorList>
    </citation>
    <scope>NUCLEOTIDE SEQUENCE [LARGE SCALE GENOMIC DNA]</scope>
    <source>
        <strain evidence="3">Wonlab-2016</strain>
    </source>
</reference>
<feature type="compositionally biased region" description="Low complexity" evidence="1">
    <location>
        <begin position="296"/>
        <end position="311"/>
    </location>
</feature>
<dbReference type="SUPFAM" id="SSF82895">
    <property type="entry name" value="TSP-1 type 1 repeat"/>
    <property type="match status" value="1"/>
</dbReference>
<feature type="compositionally biased region" description="Basic and acidic residues" evidence="1">
    <location>
        <begin position="48"/>
        <end position="60"/>
    </location>
</feature>
<feature type="compositionally biased region" description="Basic and acidic residues" evidence="1">
    <location>
        <begin position="118"/>
        <end position="141"/>
    </location>
</feature>
<feature type="compositionally biased region" description="Low complexity" evidence="1">
    <location>
        <begin position="152"/>
        <end position="163"/>
    </location>
</feature>
<feature type="signal peptide" evidence="2">
    <location>
        <begin position="1"/>
        <end position="34"/>
    </location>
</feature>
<feature type="region of interest" description="Disordered" evidence="1">
    <location>
        <begin position="605"/>
        <end position="809"/>
    </location>
</feature>
<feature type="compositionally biased region" description="Basic and acidic residues" evidence="1">
    <location>
        <begin position="1211"/>
        <end position="1227"/>
    </location>
</feature>
<feature type="region of interest" description="Disordered" evidence="1">
    <location>
        <begin position="886"/>
        <end position="966"/>
    </location>
</feature>
<feature type="compositionally biased region" description="Acidic residues" evidence="1">
    <location>
        <begin position="106"/>
        <end position="117"/>
    </location>
</feature>
<feature type="compositionally biased region" description="Basic and acidic residues" evidence="1">
    <location>
        <begin position="887"/>
        <end position="897"/>
    </location>
</feature>
<gene>
    <name evidence="3" type="ORF">BaRGS_00014672</name>
</gene>
<dbReference type="SMART" id="SM00209">
    <property type="entry name" value="TSP1"/>
    <property type="match status" value="1"/>
</dbReference>
<evidence type="ECO:0000313" key="4">
    <source>
        <dbReference type="Proteomes" id="UP001519460"/>
    </source>
</evidence>
<evidence type="ECO:0000313" key="3">
    <source>
        <dbReference type="EMBL" id="KAK7494014.1"/>
    </source>
</evidence>
<feature type="compositionally biased region" description="Basic residues" evidence="1">
    <location>
        <begin position="272"/>
        <end position="281"/>
    </location>
</feature>
<dbReference type="EMBL" id="JACVVK020000087">
    <property type="protein sequence ID" value="KAK7494014.1"/>
    <property type="molecule type" value="Genomic_DNA"/>
</dbReference>
<dbReference type="Pfam" id="PF00090">
    <property type="entry name" value="TSP_1"/>
    <property type="match status" value="1"/>
</dbReference>
<keyword evidence="4" id="KW-1185">Reference proteome</keyword>
<feature type="region of interest" description="Disordered" evidence="1">
    <location>
        <begin position="1042"/>
        <end position="1121"/>
    </location>
</feature>